<accession>X1SG86</accession>
<proteinExistence type="predicted"/>
<keyword evidence="1" id="KW-0812">Transmembrane</keyword>
<keyword evidence="1" id="KW-1133">Transmembrane helix</keyword>
<keyword evidence="1" id="KW-0472">Membrane</keyword>
<sequence>MVSAILVTLAIWASLGLIAWLIYRAIKHRTFSAHTVAYALAILAGIFTYAFFLSMDLSQLVK</sequence>
<name>X1SG86_9ZZZZ</name>
<organism evidence="2">
    <name type="scientific">marine sediment metagenome</name>
    <dbReference type="NCBI Taxonomy" id="412755"/>
    <lineage>
        <taxon>unclassified sequences</taxon>
        <taxon>metagenomes</taxon>
        <taxon>ecological metagenomes</taxon>
    </lineage>
</organism>
<evidence type="ECO:0000313" key="2">
    <source>
        <dbReference type="EMBL" id="GAI92007.1"/>
    </source>
</evidence>
<comment type="caution">
    <text evidence="2">The sequence shown here is derived from an EMBL/GenBank/DDBJ whole genome shotgun (WGS) entry which is preliminary data.</text>
</comment>
<feature type="transmembrane region" description="Helical" evidence="1">
    <location>
        <begin position="6"/>
        <end position="23"/>
    </location>
</feature>
<dbReference type="EMBL" id="BARW01023118">
    <property type="protein sequence ID" value="GAI92007.1"/>
    <property type="molecule type" value="Genomic_DNA"/>
</dbReference>
<dbReference type="AlphaFoldDB" id="X1SG86"/>
<gene>
    <name evidence="2" type="ORF">S12H4_38415</name>
</gene>
<feature type="transmembrane region" description="Helical" evidence="1">
    <location>
        <begin position="35"/>
        <end position="55"/>
    </location>
</feature>
<evidence type="ECO:0000256" key="1">
    <source>
        <dbReference type="SAM" id="Phobius"/>
    </source>
</evidence>
<reference evidence="2" key="1">
    <citation type="journal article" date="2014" name="Front. Microbiol.">
        <title>High frequency of phylogenetically diverse reductive dehalogenase-homologous genes in deep subseafloor sedimentary metagenomes.</title>
        <authorList>
            <person name="Kawai M."/>
            <person name="Futagami T."/>
            <person name="Toyoda A."/>
            <person name="Takaki Y."/>
            <person name="Nishi S."/>
            <person name="Hori S."/>
            <person name="Arai W."/>
            <person name="Tsubouchi T."/>
            <person name="Morono Y."/>
            <person name="Uchiyama I."/>
            <person name="Ito T."/>
            <person name="Fujiyama A."/>
            <person name="Inagaki F."/>
            <person name="Takami H."/>
        </authorList>
    </citation>
    <scope>NUCLEOTIDE SEQUENCE</scope>
    <source>
        <strain evidence="2">Expedition CK06-06</strain>
    </source>
</reference>
<protein>
    <submittedName>
        <fullName evidence="2">Uncharacterized protein</fullName>
    </submittedName>
</protein>
<feature type="non-terminal residue" evidence="2">
    <location>
        <position position="62"/>
    </location>
</feature>